<organism evidence="1 2">
    <name type="scientific">Sphingomonas anseongensis</name>
    <dbReference type="NCBI Taxonomy" id="2908207"/>
    <lineage>
        <taxon>Bacteria</taxon>
        <taxon>Pseudomonadati</taxon>
        <taxon>Pseudomonadota</taxon>
        <taxon>Alphaproteobacteria</taxon>
        <taxon>Sphingomonadales</taxon>
        <taxon>Sphingomonadaceae</taxon>
        <taxon>Sphingomonas</taxon>
    </lineage>
</organism>
<comment type="caution">
    <text evidence="1">The sequence shown here is derived from an EMBL/GenBank/DDBJ whole genome shotgun (WGS) entry which is preliminary data.</text>
</comment>
<dbReference type="EMBL" id="JAMGBC010000001">
    <property type="protein sequence ID" value="MCL6677769.1"/>
    <property type="molecule type" value="Genomic_DNA"/>
</dbReference>
<sequence>MTYSLARRLFVENGPADQAAIVAAGRPSVRFLAWRKLDTQRRLEAVEKAMAAPANDCIDDLPLAL</sequence>
<keyword evidence="2" id="KW-1185">Reference proteome</keyword>
<accession>A0ABT0RBZ0</accession>
<evidence type="ECO:0000313" key="2">
    <source>
        <dbReference type="Proteomes" id="UP001165343"/>
    </source>
</evidence>
<name>A0ABT0RBZ0_9SPHN</name>
<dbReference type="Proteomes" id="UP001165343">
    <property type="component" value="Unassembled WGS sequence"/>
</dbReference>
<gene>
    <name evidence="1" type="ORF">LZ519_00320</name>
</gene>
<proteinExistence type="predicted"/>
<dbReference type="RefSeq" id="WP_249866761.1">
    <property type="nucleotide sequence ID" value="NZ_JAMGBC010000001.1"/>
</dbReference>
<reference evidence="1" key="1">
    <citation type="submission" date="2022-05" db="EMBL/GenBank/DDBJ databases">
        <authorList>
            <person name="Jo J.-H."/>
            <person name="Im W.-T."/>
        </authorList>
    </citation>
    <scope>NUCLEOTIDE SEQUENCE</scope>
    <source>
        <strain evidence="1">RG327</strain>
    </source>
</reference>
<evidence type="ECO:0000313" key="1">
    <source>
        <dbReference type="EMBL" id="MCL6677769.1"/>
    </source>
</evidence>
<protein>
    <submittedName>
        <fullName evidence="1">Uncharacterized protein</fullName>
    </submittedName>
</protein>